<evidence type="ECO:0000313" key="9">
    <source>
        <dbReference type="EMBL" id="KAK9081744.1"/>
    </source>
</evidence>
<dbReference type="AlphaFoldDB" id="A0AAP0E2V5"/>
<keyword evidence="3" id="KW-1015">Disulfide bond</keyword>
<keyword evidence="4" id="KW-0325">Glycoprotein</keyword>
<dbReference type="EMBL" id="JBBNAF010000046">
    <property type="protein sequence ID" value="KAK9081744.1"/>
    <property type="molecule type" value="Genomic_DNA"/>
</dbReference>
<accession>A0AAP0E2V5</accession>
<feature type="region of interest" description="Disordered" evidence="5">
    <location>
        <begin position="141"/>
        <end position="168"/>
    </location>
</feature>
<evidence type="ECO:0000313" key="10">
    <source>
        <dbReference type="Proteomes" id="UP001420932"/>
    </source>
</evidence>
<dbReference type="Proteomes" id="UP001420932">
    <property type="component" value="Unassembled WGS sequence"/>
</dbReference>
<keyword evidence="6" id="KW-1133">Transmembrane helix</keyword>
<protein>
    <recommendedName>
        <fullName evidence="8">Bifunctional inhibitor/plant lipid transfer protein/seed storage helical domain-containing protein</fullName>
    </recommendedName>
</protein>
<comment type="caution">
    <text evidence="9">The sequence shown here is derived from an EMBL/GenBank/DDBJ whole genome shotgun (WGS) entry which is preliminary data.</text>
</comment>
<sequence length="206" mass="20901">MAVVTKRDMGSSSVTMAVVAAAVAVLILFCDIAQAQAPVTAPAPAIPSDDCLDSLANNLGNCLTFVEKGSNLTKPETGCCSGLAKLVATNPTCLCRVLHNSTDSIGLEVDVKKAINLPKVCRVTTPSFTLCADIGYPVSGLPPSPSPSPGPGPGPSGSDNGGSTLLAPQVMNPKSSAGRIMDGTSIKFLVVTLLFGLLSTVTLAIF</sequence>
<keyword evidence="6" id="KW-0472">Membrane</keyword>
<dbReference type="Pfam" id="PF14368">
    <property type="entry name" value="LTP_2"/>
    <property type="match status" value="1"/>
</dbReference>
<evidence type="ECO:0000259" key="8">
    <source>
        <dbReference type="SMART" id="SM00499"/>
    </source>
</evidence>
<dbReference type="InterPro" id="IPR036312">
    <property type="entry name" value="Bifun_inhib/LTP/seed_sf"/>
</dbReference>
<keyword evidence="6" id="KW-0812">Transmembrane</keyword>
<keyword evidence="10" id="KW-1185">Reference proteome</keyword>
<evidence type="ECO:0000256" key="6">
    <source>
        <dbReference type="SAM" id="Phobius"/>
    </source>
</evidence>
<dbReference type="CDD" id="cd00010">
    <property type="entry name" value="AAI_LTSS"/>
    <property type="match status" value="1"/>
</dbReference>
<evidence type="ECO:0000256" key="7">
    <source>
        <dbReference type="SAM" id="SignalP"/>
    </source>
</evidence>
<dbReference type="SUPFAM" id="SSF47699">
    <property type="entry name" value="Bifunctional inhibitor/lipid-transfer protein/seed storage 2S albumin"/>
    <property type="match status" value="1"/>
</dbReference>
<feature type="transmembrane region" description="Helical" evidence="6">
    <location>
        <begin position="186"/>
        <end position="205"/>
    </location>
</feature>
<comment type="similarity">
    <text evidence="1">Belongs to the plant LTP family.</text>
</comment>
<dbReference type="InterPro" id="IPR016140">
    <property type="entry name" value="Bifunc_inhib/LTP/seed_store"/>
</dbReference>
<dbReference type="PANTHER" id="PTHR33044">
    <property type="entry name" value="BIFUNCTIONAL INHIBITOR/LIPID-TRANSFER PROTEIN/SEED STORAGE 2S ALBUMIN SUPERFAMILY PROTEIN-RELATED"/>
    <property type="match status" value="1"/>
</dbReference>
<proteinExistence type="inferred from homology"/>
<feature type="domain" description="Bifunctional inhibitor/plant lipid transfer protein/seed storage helical" evidence="8">
    <location>
        <begin position="51"/>
        <end position="131"/>
    </location>
</feature>
<evidence type="ECO:0000256" key="4">
    <source>
        <dbReference type="ARBA" id="ARBA00023180"/>
    </source>
</evidence>
<keyword evidence="2 7" id="KW-0732">Signal</keyword>
<dbReference type="SMART" id="SM00499">
    <property type="entry name" value="AAI"/>
    <property type="match status" value="1"/>
</dbReference>
<evidence type="ECO:0000256" key="1">
    <source>
        <dbReference type="ARBA" id="ARBA00009748"/>
    </source>
</evidence>
<gene>
    <name evidence="9" type="ORF">Syun_031190</name>
</gene>
<dbReference type="InterPro" id="IPR043325">
    <property type="entry name" value="LTSS"/>
</dbReference>
<evidence type="ECO:0000256" key="2">
    <source>
        <dbReference type="ARBA" id="ARBA00022729"/>
    </source>
</evidence>
<evidence type="ECO:0000256" key="3">
    <source>
        <dbReference type="ARBA" id="ARBA00023157"/>
    </source>
</evidence>
<feature type="signal peptide" evidence="7">
    <location>
        <begin position="1"/>
        <end position="35"/>
    </location>
</feature>
<dbReference type="Gene3D" id="1.10.110.10">
    <property type="entry name" value="Plant lipid-transfer and hydrophobic proteins"/>
    <property type="match status" value="1"/>
</dbReference>
<evidence type="ECO:0000256" key="5">
    <source>
        <dbReference type="SAM" id="MobiDB-lite"/>
    </source>
</evidence>
<feature type="compositionally biased region" description="Pro residues" evidence="5">
    <location>
        <begin position="141"/>
        <end position="154"/>
    </location>
</feature>
<reference evidence="9 10" key="1">
    <citation type="submission" date="2024-01" db="EMBL/GenBank/DDBJ databases">
        <title>Genome assemblies of Stephania.</title>
        <authorList>
            <person name="Yang L."/>
        </authorList>
    </citation>
    <scope>NUCLEOTIDE SEQUENCE [LARGE SCALE GENOMIC DNA]</scope>
    <source>
        <strain evidence="9">YNDBR</strain>
        <tissue evidence="9">Leaf</tissue>
    </source>
</reference>
<organism evidence="9 10">
    <name type="scientific">Stephania yunnanensis</name>
    <dbReference type="NCBI Taxonomy" id="152371"/>
    <lineage>
        <taxon>Eukaryota</taxon>
        <taxon>Viridiplantae</taxon>
        <taxon>Streptophyta</taxon>
        <taxon>Embryophyta</taxon>
        <taxon>Tracheophyta</taxon>
        <taxon>Spermatophyta</taxon>
        <taxon>Magnoliopsida</taxon>
        <taxon>Ranunculales</taxon>
        <taxon>Menispermaceae</taxon>
        <taxon>Menispermoideae</taxon>
        <taxon>Cissampelideae</taxon>
        <taxon>Stephania</taxon>
    </lineage>
</organism>
<feature type="chain" id="PRO_5042986894" description="Bifunctional inhibitor/plant lipid transfer protein/seed storage helical domain-containing protein" evidence="7">
    <location>
        <begin position="36"/>
        <end position="206"/>
    </location>
</feature>
<name>A0AAP0E2V5_9MAGN</name>